<sequence length="227" mass="24813">MQWSGDKTAYSTLFKSRIKSYLDAQYHLHPCSSHIMKPILATSAKPEAVNLTLTEDGAFSTTLLDLSTSVLSSNITQRPTSHVLSSSDTIHTSTIIPASTSSSLSHNNAPLDEALTTARKSNFMRSSTDTLLFPSVQMGAFHIHQDHVILSRVLDFVASKSHNVLFPLWKDFNWSLSVASGYFNLSRDLETSLINLASGRQTNNLKAIAGRLACVDLLCASPQVFLA</sequence>
<dbReference type="AlphaFoldDB" id="A0A3S5BSR5"/>
<gene>
    <name evidence="1" type="ORF">PXEA_LOCUS10100</name>
</gene>
<name>A0A3S5BSR5_9PLAT</name>
<dbReference type="Proteomes" id="UP000784294">
    <property type="component" value="Unassembled WGS sequence"/>
</dbReference>
<dbReference type="Gene3D" id="3.30.870.10">
    <property type="entry name" value="Endonuclease Chain A"/>
    <property type="match status" value="1"/>
</dbReference>
<evidence type="ECO:0000313" key="1">
    <source>
        <dbReference type="EMBL" id="VEL16660.1"/>
    </source>
</evidence>
<reference evidence="1" key="1">
    <citation type="submission" date="2018-11" db="EMBL/GenBank/DDBJ databases">
        <authorList>
            <consortium name="Pathogen Informatics"/>
        </authorList>
    </citation>
    <scope>NUCLEOTIDE SEQUENCE</scope>
</reference>
<evidence type="ECO:0000313" key="2">
    <source>
        <dbReference type="Proteomes" id="UP000784294"/>
    </source>
</evidence>
<keyword evidence="2" id="KW-1185">Reference proteome</keyword>
<protein>
    <submittedName>
        <fullName evidence="1">Uncharacterized protein</fullName>
    </submittedName>
</protein>
<proteinExistence type="predicted"/>
<organism evidence="1 2">
    <name type="scientific">Protopolystoma xenopodis</name>
    <dbReference type="NCBI Taxonomy" id="117903"/>
    <lineage>
        <taxon>Eukaryota</taxon>
        <taxon>Metazoa</taxon>
        <taxon>Spiralia</taxon>
        <taxon>Lophotrochozoa</taxon>
        <taxon>Platyhelminthes</taxon>
        <taxon>Monogenea</taxon>
        <taxon>Polyopisthocotylea</taxon>
        <taxon>Polystomatidea</taxon>
        <taxon>Polystomatidae</taxon>
        <taxon>Protopolystoma</taxon>
    </lineage>
</organism>
<comment type="caution">
    <text evidence="1">The sequence shown here is derived from an EMBL/GenBank/DDBJ whole genome shotgun (WGS) entry which is preliminary data.</text>
</comment>
<dbReference type="OrthoDB" id="116827at2759"/>
<accession>A0A3S5BSR5</accession>
<dbReference type="EMBL" id="CAAALY010029389">
    <property type="protein sequence ID" value="VEL16660.1"/>
    <property type="molecule type" value="Genomic_DNA"/>
</dbReference>